<dbReference type="PROSITE" id="PS51918">
    <property type="entry name" value="RADICAL_SAM"/>
    <property type="match status" value="1"/>
</dbReference>
<dbReference type="SFLD" id="SFLDS00029">
    <property type="entry name" value="Radical_SAM"/>
    <property type="match status" value="1"/>
</dbReference>
<feature type="domain" description="Radical SAM core" evidence="5">
    <location>
        <begin position="67"/>
        <end position="304"/>
    </location>
</feature>
<dbReference type="InterPro" id="IPR006638">
    <property type="entry name" value="Elp3/MiaA/NifB-like_rSAM"/>
</dbReference>
<evidence type="ECO:0000313" key="6">
    <source>
        <dbReference type="EMBL" id="GLQ05702.1"/>
    </source>
</evidence>
<comment type="caution">
    <text evidence="6">The sequence shown here is derived from an EMBL/GenBank/DDBJ whole genome shotgun (WGS) entry which is preliminary data.</text>
</comment>
<dbReference type="CDD" id="cd01335">
    <property type="entry name" value="Radical_SAM"/>
    <property type="match status" value="1"/>
</dbReference>
<evidence type="ECO:0000256" key="1">
    <source>
        <dbReference type="ARBA" id="ARBA00022723"/>
    </source>
</evidence>
<dbReference type="PANTHER" id="PTHR43432:SF3">
    <property type="entry name" value="SLR0285 PROTEIN"/>
    <property type="match status" value="1"/>
</dbReference>
<reference evidence="6" key="2">
    <citation type="submission" date="2023-01" db="EMBL/GenBank/DDBJ databases">
        <title>Draft genome sequence of Sneathiella chinensis strain NBRC 103408.</title>
        <authorList>
            <person name="Sun Q."/>
            <person name="Mori K."/>
        </authorList>
    </citation>
    <scope>NUCLEOTIDE SEQUENCE</scope>
    <source>
        <strain evidence="6">NBRC 103408</strain>
    </source>
</reference>
<feature type="region of interest" description="Disordered" evidence="4">
    <location>
        <begin position="1"/>
        <end position="44"/>
    </location>
</feature>
<dbReference type="Pfam" id="PF04055">
    <property type="entry name" value="Radical_SAM"/>
    <property type="match status" value="1"/>
</dbReference>
<dbReference type="InterPro" id="IPR058240">
    <property type="entry name" value="rSAM_sf"/>
</dbReference>
<accession>A0ABQ5U0G8</accession>
<keyword evidence="7" id="KW-1185">Reference proteome</keyword>
<dbReference type="NCBIfam" id="NF033668">
    <property type="entry name" value="rSAM_PA0069"/>
    <property type="match status" value="1"/>
</dbReference>
<keyword evidence="2" id="KW-0408">Iron</keyword>
<keyword evidence="1" id="KW-0479">Metal-binding</keyword>
<dbReference type="Gene3D" id="3.80.30.30">
    <property type="match status" value="1"/>
</dbReference>
<proteinExistence type="predicted"/>
<dbReference type="InterPro" id="IPR007197">
    <property type="entry name" value="rSAM"/>
</dbReference>
<keyword evidence="3" id="KW-0411">Iron-sulfur</keyword>
<sequence>MTTDAIPIPEDARRGRGATVNPTGRFEPNERSLVSDGWDPAEGPPPPCRTTVSIEHPKTVISKNSSPDLPFDQSVNAYRGCEHGCIYCYARPTHAYLNLSPGLDFESRLTVKPDAADLLKKEISKPGYICKPIALGTNTDPYQPLEKEYRVTRSIIEVLGKARHPFTITTKSDLVLRDLDLLAPLGRKRLVSVSLSVTSLDNRLSRIMEPRASAPHRRLRAISELSRAGINTIVQVAPIVPAINDHEIEAILRTAKERGAHGALYLLLRLPGEVADLFHAWLEENFPDRAPKVINLVRSMRGGKDYESTFGTRMRGTGPYAEMIERRFTLALRKTGLVKSKYDLPTQHFRPPARDENQLSLF</sequence>
<protein>
    <submittedName>
        <fullName evidence="6">Radical SAM protein</fullName>
    </submittedName>
</protein>
<gene>
    <name evidence="6" type="ORF">GCM10007924_09230</name>
</gene>
<dbReference type="Proteomes" id="UP001161409">
    <property type="component" value="Unassembled WGS sequence"/>
</dbReference>
<evidence type="ECO:0000256" key="3">
    <source>
        <dbReference type="ARBA" id="ARBA00023014"/>
    </source>
</evidence>
<dbReference type="SFLD" id="SFLDG01084">
    <property type="entry name" value="Uncharacterised_Radical_SAM_Su"/>
    <property type="match status" value="1"/>
</dbReference>
<name>A0ABQ5U0G8_9PROT</name>
<evidence type="ECO:0000256" key="4">
    <source>
        <dbReference type="SAM" id="MobiDB-lite"/>
    </source>
</evidence>
<dbReference type="InterPro" id="IPR040086">
    <property type="entry name" value="MJ0683-like"/>
</dbReference>
<reference evidence="6" key="1">
    <citation type="journal article" date="2014" name="Int. J. Syst. Evol. Microbiol.">
        <title>Complete genome of a new Firmicutes species belonging to the dominant human colonic microbiota ('Ruminococcus bicirculans') reveals two chromosomes and a selective capacity to utilize plant glucans.</title>
        <authorList>
            <consortium name="NISC Comparative Sequencing Program"/>
            <person name="Wegmann U."/>
            <person name="Louis P."/>
            <person name="Goesmann A."/>
            <person name="Henrissat B."/>
            <person name="Duncan S.H."/>
            <person name="Flint H.J."/>
        </authorList>
    </citation>
    <scope>NUCLEOTIDE SEQUENCE</scope>
    <source>
        <strain evidence="6">NBRC 103408</strain>
    </source>
</reference>
<evidence type="ECO:0000259" key="5">
    <source>
        <dbReference type="PROSITE" id="PS51918"/>
    </source>
</evidence>
<dbReference type="SMART" id="SM00729">
    <property type="entry name" value="Elp3"/>
    <property type="match status" value="1"/>
</dbReference>
<dbReference type="SUPFAM" id="SSF102114">
    <property type="entry name" value="Radical SAM enzymes"/>
    <property type="match status" value="1"/>
</dbReference>
<dbReference type="EMBL" id="BSNF01000001">
    <property type="protein sequence ID" value="GLQ05702.1"/>
    <property type="molecule type" value="Genomic_DNA"/>
</dbReference>
<evidence type="ECO:0000256" key="2">
    <source>
        <dbReference type="ARBA" id="ARBA00023004"/>
    </source>
</evidence>
<evidence type="ECO:0000313" key="7">
    <source>
        <dbReference type="Proteomes" id="UP001161409"/>
    </source>
</evidence>
<dbReference type="PANTHER" id="PTHR43432">
    <property type="entry name" value="SLR0285 PROTEIN"/>
    <property type="match status" value="1"/>
</dbReference>
<organism evidence="6 7">
    <name type="scientific">Sneathiella chinensis</name>
    <dbReference type="NCBI Taxonomy" id="349750"/>
    <lineage>
        <taxon>Bacteria</taxon>
        <taxon>Pseudomonadati</taxon>
        <taxon>Pseudomonadota</taxon>
        <taxon>Alphaproteobacteria</taxon>
        <taxon>Sneathiellales</taxon>
        <taxon>Sneathiellaceae</taxon>
        <taxon>Sneathiella</taxon>
    </lineage>
</organism>